<dbReference type="KEGG" id="dsa:Desal_1420"/>
<dbReference type="InterPro" id="IPR046480">
    <property type="entry name" value="DUF6573"/>
</dbReference>
<dbReference type="EMBL" id="CP001649">
    <property type="protein sequence ID" value="ACS79482.1"/>
    <property type="molecule type" value="Genomic_DNA"/>
</dbReference>
<dbReference type="AlphaFoldDB" id="C6BRP2"/>
<organism evidence="1 2">
    <name type="scientific">Maridesulfovibrio salexigens (strain ATCC 14822 / DSM 2638 / NCIMB 8403 / VKM B-1763)</name>
    <name type="common">Desulfovibrio salexigens</name>
    <dbReference type="NCBI Taxonomy" id="526222"/>
    <lineage>
        <taxon>Bacteria</taxon>
        <taxon>Pseudomonadati</taxon>
        <taxon>Thermodesulfobacteriota</taxon>
        <taxon>Desulfovibrionia</taxon>
        <taxon>Desulfovibrionales</taxon>
        <taxon>Desulfovibrionaceae</taxon>
        <taxon>Maridesulfovibrio</taxon>
    </lineage>
</organism>
<evidence type="ECO:0000313" key="1">
    <source>
        <dbReference type="EMBL" id="ACS79482.1"/>
    </source>
</evidence>
<accession>C6BRP2</accession>
<protein>
    <submittedName>
        <fullName evidence="1">Uncharacterized protein</fullName>
    </submittedName>
</protein>
<gene>
    <name evidence="1" type="ordered locus">Desal_1420</name>
</gene>
<dbReference type="HOGENOM" id="CLU_144048_0_0_7"/>
<reference evidence="1 2" key="1">
    <citation type="submission" date="2009-06" db="EMBL/GenBank/DDBJ databases">
        <title>Complete sequence of Desulfovibrio salexigens DSM 2638.</title>
        <authorList>
            <consortium name="US DOE Joint Genome Institute"/>
            <person name="Lucas S."/>
            <person name="Copeland A."/>
            <person name="Lapidus A."/>
            <person name="Glavina del Rio T."/>
            <person name="Tice H."/>
            <person name="Bruce D."/>
            <person name="Goodwin L."/>
            <person name="Pitluck S."/>
            <person name="Munk A.C."/>
            <person name="Brettin T."/>
            <person name="Detter J.C."/>
            <person name="Han C."/>
            <person name="Tapia R."/>
            <person name="Larimer F."/>
            <person name="Land M."/>
            <person name="Hauser L."/>
            <person name="Kyrpides N."/>
            <person name="Anderson I."/>
            <person name="Wall J.D."/>
            <person name="Arkin A.P."/>
            <person name="Dehal P."/>
            <person name="Chivian D."/>
            <person name="Giles B."/>
            <person name="Hazen T.C."/>
        </authorList>
    </citation>
    <scope>NUCLEOTIDE SEQUENCE [LARGE SCALE GENOMIC DNA]</scope>
    <source>
        <strain evidence="2">ATCC 14822 / DSM 2638 / NCIMB 8403 / VKM B-1763</strain>
    </source>
</reference>
<dbReference type="Proteomes" id="UP000002601">
    <property type="component" value="Chromosome"/>
</dbReference>
<dbReference type="Pfam" id="PF20213">
    <property type="entry name" value="DUF6573"/>
    <property type="match status" value="1"/>
</dbReference>
<evidence type="ECO:0000313" key="2">
    <source>
        <dbReference type="Proteomes" id="UP000002601"/>
    </source>
</evidence>
<dbReference type="RefSeq" id="WP_015851300.1">
    <property type="nucleotide sequence ID" value="NC_012881.1"/>
</dbReference>
<proteinExistence type="predicted"/>
<sequence length="128" mass="14412">MNSDGFELIYSYTRKQAIEDGVLIDVTEQAKEVGFKVPTAVSDRLYHEYVVPSKEMENSGQSVEGRLHDLLHLAALCARSRWDGSRVYFDVMFQMEEGPKFEEVHVVAIIGAGDDGNPVMTICRPEDE</sequence>
<dbReference type="STRING" id="526222.Desal_1420"/>
<keyword evidence="2" id="KW-1185">Reference proteome</keyword>
<dbReference type="eggNOG" id="COG0610">
    <property type="taxonomic scope" value="Bacteria"/>
</dbReference>
<name>C6BRP2_MARSD</name>